<sequence>MPEISLGLNKIKAYMDENHILAVDLATAYGIKKGDFADILNGKDTSPRANRVIIKIISDFKIR</sequence>
<proteinExistence type="predicted"/>
<accession>A0AAW5TKC1</accession>
<protein>
    <recommendedName>
        <fullName evidence="3">Transcriptional regulator</fullName>
    </recommendedName>
</protein>
<name>A0AAW5TKC1_9LACT</name>
<organism evidence="1 2">
    <name type="scientific">Lactococcus lactis</name>
    <dbReference type="NCBI Taxonomy" id="1358"/>
    <lineage>
        <taxon>Bacteria</taxon>
        <taxon>Bacillati</taxon>
        <taxon>Bacillota</taxon>
        <taxon>Bacilli</taxon>
        <taxon>Lactobacillales</taxon>
        <taxon>Streptococcaceae</taxon>
        <taxon>Lactococcus</taxon>
    </lineage>
</organism>
<reference evidence="1" key="1">
    <citation type="submission" date="2023-08" db="EMBL/GenBank/DDBJ databases">
        <title>Genomic analyses of the natural microbiome of Caenorhabditis elegans.</title>
        <authorList>
            <person name="Samuel B."/>
        </authorList>
    </citation>
    <scope>NUCLEOTIDE SEQUENCE</scope>
    <source>
        <strain evidence="1">BIGb0220</strain>
    </source>
</reference>
<evidence type="ECO:0008006" key="3">
    <source>
        <dbReference type="Google" id="ProtNLM"/>
    </source>
</evidence>
<evidence type="ECO:0000313" key="2">
    <source>
        <dbReference type="Proteomes" id="UP001207687"/>
    </source>
</evidence>
<comment type="caution">
    <text evidence="1">The sequence shown here is derived from an EMBL/GenBank/DDBJ whole genome shotgun (WGS) entry which is preliminary data.</text>
</comment>
<gene>
    <name evidence="1" type="ORF">M2256_000904</name>
</gene>
<dbReference type="Proteomes" id="UP001207687">
    <property type="component" value="Unassembled WGS sequence"/>
</dbReference>
<dbReference type="AlphaFoldDB" id="A0AAW5TKC1"/>
<evidence type="ECO:0000313" key="1">
    <source>
        <dbReference type="EMBL" id="MCW2280446.1"/>
    </source>
</evidence>
<dbReference type="RefSeq" id="WP_264653832.1">
    <property type="nucleotide sequence ID" value="NZ_JAOQNN010000001.1"/>
</dbReference>
<dbReference type="EMBL" id="JAOQNN010000001">
    <property type="protein sequence ID" value="MCW2280446.1"/>
    <property type="molecule type" value="Genomic_DNA"/>
</dbReference>